<evidence type="ECO:0000313" key="9">
    <source>
        <dbReference type="EMBL" id="WOJ92822.1"/>
    </source>
</evidence>
<dbReference type="PANTHER" id="PTHR42862:SF1">
    <property type="entry name" value="DELTA-1-PYRROLINE-5-CARBOXYLATE DEHYDROGENASE 2, ISOFORM A-RELATED"/>
    <property type="match status" value="1"/>
</dbReference>
<evidence type="ECO:0000256" key="1">
    <source>
        <dbReference type="ARBA" id="ARBA00004786"/>
    </source>
</evidence>
<keyword evidence="3 5" id="KW-0520">NAD</keyword>
<accession>A0ABZ0I190</accession>
<dbReference type="PANTHER" id="PTHR42862">
    <property type="entry name" value="DELTA-1-PYRROLINE-5-CARBOXYLATE DEHYDROGENASE 1, ISOFORM A-RELATED"/>
    <property type="match status" value="1"/>
</dbReference>
<dbReference type="GO" id="GO:0004657">
    <property type="term" value="F:proline dehydrogenase activity"/>
    <property type="evidence" value="ECO:0007669"/>
    <property type="project" value="UniProtKB-EC"/>
</dbReference>
<keyword evidence="5" id="KW-0805">Transcription regulation</keyword>
<comment type="similarity">
    <text evidence="5">In the N-terminal section; belongs to the proline dehydrogenase family.</text>
</comment>
<dbReference type="PIRSF" id="PIRSF000197">
    <property type="entry name" value="Bifunct_PutA"/>
    <property type="match status" value="1"/>
</dbReference>
<dbReference type="InterPro" id="IPR024082">
    <property type="entry name" value="PRODH_PutA_dom_II"/>
</dbReference>
<keyword evidence="5" id="KW-0642">Proline metabolism</keyword>
<dbReference type="CDD" id="cd07125">
    <property type="entry name" value="ALDH_PutA-P5CDH"/>
    <property type="match status" value="1"/>
</dbReference>
<dbReference type="InterPro" id="IPR016163">
    <property type="entry name" value="Ald_DH_C"/>
</dbReference>
<proteinExistence type="inferred from homology"/>
<protein>
    <recommendedName>
        <fullName evidence="5">Bifunctional protein PutA</fullName>
    </recommendedName>
    <domain>
        <recommendedName>
            <fullName evidence="5">Proline dehydrogenase</fullName>
            <ecNumber evidence="5">1.5.5.2</ecNumber>
        </recommendedName>
        <alternativeName>
            <fullName evidence="5">Proline oxidase</fullName>
        </alternativeName>
    </domain>
    <domain>
        <recommendedName>
            <fullName evidence="5">Delta-1-pyrroline-5-carboxylate dehydrogenase</fullName>
            <shortName evidence="5">P5C dehydrogenase</shortName>
            <ecNumber evidence="5">1.2.1.88</ecNumber>
        </recommendedName>
        <alternativeName>
            <fullName evidence="5">L-glutamate gamma-semialdehyde dehydrogenase</fullName>
        </alternativeName>
    </domain>
</protein>
<name>A0ABZ0I190_9GAMM</name>
<keyword evidence="2 5" id="KW-0560">Oxidoreductase</keyword>
<comment type="cofactor">
    <cofactor evidence="5">
        <name>FAD</name>
        <dbReference type="ChEBI" id="CHEBI:57692"/>
    </cofactor>
</comment>
<dbReference type="InterPro" id="IPR015590">
    <property type="entry name" value="Aldehyde_DH_dom"/>
</dbReference>
<comment type="catalytic activity">
    <reaction evidence="4 5">
        <text>L-glutamate 5-semialdehyde + NAD(+) + H2O = L-glutamate + NADH + 2 H(+)</text>
        <dbReference type="Rhea" id="RHEA:30235"/>
        <dbReference type="ChEBI" id="CHEBI:15377"/>
        <dbReference type="ChEBI" id="CHEBI:15378"/>
        <dbReference type="ChEBI" id="CHEBI:29985"/>
        <dbReference type="ChEBI" id="CHEBI:57540"/>
        <dbReference type="ChEBI" id="CHEBI:57945"/>
        <dbReference type="ChEBI" id="CHEBI:58066"/>
        <dbReference type="EC" id="1.2.1.88"/>
    </reaction>
</comment>
<dbReference type="PROSITE" id="PS00070">
    <property type="entry name" value="ALDEHYDE_DEHYDR_CYS"/>
    <property type="match status" value="1"/>
</dbReference>
<dbReference type="SUPFAM" id="SSF81935">
    <property type="entry name" value="N-terminal domain of bifunctional PutA protein"/>
    <property type="match status" value="1"/>
</dbReference>
<dbReference type="Pfam" id="PF01619">
    <property type="entry name" value="Pro_dh"/>
    <property type="match status" value="1"/>
</dbReference>
<dbReference type="SUPFAM" id="SSF53720">
    <property type="entry name" value="ALDH-like"/>
    <property type="match status" value="1"/>
</dbReference>
<evidence type="ECO:0000256" key="5">
    <source>
        <dbReference type="PIRNR" id="PIRNR000197"/>
    </source>
</evidence>
<evidence type="ECO:0000259" key="8">
    <source>
        <dbReference type="Pfam" id="PF14850"/>
    </source>
</evidence>
<dbReference type="InterPro" id="IPR029041">
    <property type="entry name" value="FAD-linked_oxidoreductase-like"/>
</dbReference>
<dbReference type="NCBIfam" id="TIGR01238">
    <property type="entry name" value="D1pyr5carbox3"/>
    <property type="match status" value="1"/>
</dbReference>
<organism evidence="9 10">
    <name type="scientific">Congregibacter variabilis</name>
    <dbReference type="NCBI Taxonomy" id="3081200"/>
    <lineage>
        <taxon>Bacteria</taxon>
        <taxon>Pseudomonadati</taxon>
        <taxon>Pseudomonadota</taxon>
        <taxon>Gammaproteobacteria</taxon>
        <taxon>Cellvibrionales</taxon>
        <taxon>Halieaceae</taxon>
        <taxon>Congregibacter</taxon>
    </lineage>
</organism>
<evidence type="ECO:0000313" key="10">
    <source>
        <dbReference type="Proteomes" id="UP001626537"/>
    </source>
</evidence>
<comment type="similarity">
    <text evidence="5">In the C-terminal section; belongs to the aldehyde dehydrogenase family.</text>
</comment>
<keyword evidence="5" id="KW-0238">DNA-binding</keyword>
<evidence type="ECO:0000256" key="4">
    <source>
        <dbReference type="ARBA" id="ARBA00048142"/>
    </source>
</evidence>
<dbReference type="InterPro" id="IPR016162">
    <property type="entry name" value="Ald_DH_N"/>
</dbReference>
<dbReference type="Gene3D" id="1.20.5.460">
    <property type="entry name" value="Single helix bin"/>
    <property type="match status" value="1"/>
</dbReference>
<reference evidence="9 10" key="1">
    <citation type="submission" date="2023-10" db="EMBL/GenBank/DDBJ databases">
        <title>Two novel species belonging to the OM43/NOR5 clade.</title>
        <authorList>
            <person name="Park M."/>
        </authorList>
    </citation>
    <scope>NUCLEOTIDE SEQUENCE [LARGE SCALE GENOMIC DNA]</scope>
    <source>
        <strain evidence="9 10">IMCC43200</strain>
    </source>
</reference>
<dbReference type="InterPro" id="IPR016160">
    <property type="entry name" value="Ald_DH_CS_CYS"/>
</dbReference>
<comment type="function">
    <text evidence="5">Oxidizes proline to glutamate for use as a carbon and nitrogen source.</text>
</comment>
<dbReference type="InterPro" id="IPR002872">
    <property type="entry name" value="Proline_DH_dom"/>
</dbReference>
<dbReference type="Gene3D" id="3.40.309.10">
    <property type="entry name" value="Aldehyde Dehydrogenase, Chain A, domain 2"/>
    <property type="match status" value="1"/>
</dbReference>
<keyword evidence="5" id="KW-0285">Flavoprotein</keyword>
<comment type="pathway">
    <text evidence="5">Amino-acid degradation; L-proline degradation into L-glutamate; L-glutamate from L-proline: step 1/2.</text>
</comment>
<evidence type="ECO:0000256" key="3">
    <source>
        <dbReference type="ARBA" id="ARBA00023027"/>
    </source>
</evidence>
<evidence type="ECO:0000259" key="7">
    <source>
        <dbReference type="Pfam" id="PF01619"/>
    </source>
</evidence>
<feature type="domain" description="Aldehyde dehydrogenase" evidence="6">
    <location>
        <begin position="568"/>
        <end position="1001"/>
    </location>
</feature>
<dbReference type="EC" id="1.2.1.88" evidence="5"/>
<dbReference type="Pfam" id="PF14850">
    <property type="entry name" value="Pro_dh-DNA_bdg"/>
    <property type="match status" value="1"/>
</dbReference>
<keyword evidence="5" id="KW-0678">Repressor</keyword>
<dbReference type="EC" id="1.5.5.2" evidence="5"/>
<sequence length="1179" mass="126022">MNQAITLESRPMASINDGELDAIRAHHVADEGEILAALAGGVGIDLELRQRAQVRAVDLIERIRSSGKPGLMEMFLAEYGLSTNEGIALMCLAEALLRVPDAGTIDTLIEDKIAPYDWSQHSGKSGSAVVNASTIALMMTGRVLDDDNSASVSGLLNRTVKRLGEPVVRLAVKRAMREMGNQFVLGQSIEEALERAEEETRRGFRYSFDMLGEAALTQADADAYFEAYANAIRAIGKSASGGAMHERPGISVKLSALHPRFEYAKQSRLINELAPRLNTLARLARDANLGLNVDAEESQRLEPFLHVVKAALSDETLADWDGFGVVVQAYQKRAAPVIDWLYKLASSLDRRIMVRLVKGAYWDSEIKQAQVEGVSDYPVFTRRSATDMSYICCAAKLLGMTDRIYPQFATHNAQTAATIVELAGSRSDYEFQRLHGMGETLFNQLIADGANCRIYAPVGPHKDLLAYLVRRLLENGANSSFVHKVVDPAYTPLSLAADPFSNLATTQAQRPASLCDPADIYAPDRKASQGWDLNNHKVVEALDLAREHFATHQWQVEPLLACAVDSKQGREIVNPANPKDVVGYAIEANISDCQRAIAAAKDWNDAGAQQRAFSLRLAADLFETNTGELMALLAREAGKCAADAVAEIREAVDFLRYYANRGEDLAHGEARGIVTCISPWNFPLAIFTGQIAAALVAGNGVLAKSAETTPLIAAAAVKLLHAAGVPREVLQFLPGEGVTVGQALTASPAVAGVCFTGSTATAQAINRSMATHMSPAAPIIAETGGINAGVVDSTALPEQAIRDALASAFQSAGQRCSALRILYVQDDIADILLEMLHGAMDELDLGDPWSLATDIGPVINSNAQESIQSYVQQAKQEGRLLKQLDAPQGGYFVGPAVIEVTGIADIAREIFGPVLHIARFKAEDFDSVINDINASGYGLTFGLHTRIDDRVKNVSSAVHAGNIYVNRNQIGAVVESQPFGGQGLSGTGPKAGGPRYVQRFQRPAESSQTDIPAVTGPAVEASAVQAAIDALSWYEAQELESQEMPGPTGEANTLTLWPRGLVLCLGPSAQDATLQAGTARRRGCPALMIAPGVDPAHGLDGVLPRAVLTTLQHIAVVALWSDEVDLRSARQALADREGALIPLVSAAGELDSYCVHERHSCIDTTAAGGNASLLAADSD</sequence>
<dbReference type="InterPro" id="IPR025703">
    <property type="entry name" value="Bifunct_PutA"/>
</dbReference>
<dbReference type="SUPFAM" id="SSF51730">
    <property type="entry name" value="FAD-linked oxidoreductase"/>
    <property type="match status" value="1"/>
</dbReference>
<dbReference type="RefSeq" id="WP_407347465.1">
    <property type="nucleotide sequence ID" value="NZ_CP136864.1"/>
</dbReference>
<dbReference type="Pfam" id="PF00171">
    <property type="entry name" value="Aldedh"/>
    <property type="match status" value="1"/>
</dbReference>
<dbReference type="InterPro" id="IPR016161">
    <property type="entry name" value="Ald_DH/histidinol_DH"/>
</dbReference>
<dbReference type="InterPro" id="IPR050485">
    <property type="entry name" value="Proline_metab_enzyme"/>
</dbReference>
<dbReference type="Proteomes" id="UP001626537">
    <property type="component" value="Chromosome"/>
</dbReference>
<comment type="catalytic activity">
    <reaction evidence="5">
        <text>L-proline + a quinone = (S)-1-pyrroline-5-carboxylate + a quinol + H(+)</text>
        <dbReference type="Rhea" id="RHEA:23784"/>
        <dbReference type="ChEBI" id="CHEBI:15378"/>
        <dbReference type="ChEBI" id="CHEBI:17388"/>
        <dbReference type="ChEBI" id="CHEBI:24646"/>
        <dbReference type="ChEBI" id="CHEBI:60039"/>
        <dbReference type="ChEBI" id="CHEBI:132124"/>
        <dbReference type="EC" id="1.5.5.2"/>
    </reaction>
</comment>
<keyword evidence="10" id="KW-1185">Reference proteome</keyword>
<dbReference type="InterPro" id="IPR005933">
    <property type="entry name" value="PutA_C"/>
</dbReference>
<dbReference type="Gene3D" id="3.40.605.10">
    <property type="entry name" value="Aldehyde Dehydrogenase, Chain A, domain 1"/>
    <property type="match status" value="1"/>
</dbReference>
<dbReference type="GO" id="GO:0003842">
    <property type="term" value="F:L-glutamate gamma-semialdehyde dehydrogenase activity"/>
    <property type="evidence" value="ECO:0007669"/>
    <property type="project" value="UniProtKB-EC"/>
</dbReference>
<comment type="pathway">
    <text evidence="1 5">Amino-acid degradation; L-proline degradation into L-glutamate; L-glutamate from L-proline: step 2/2.</text>
</comment>
<dbReference type="EMBL" id="CP136864">
    <property type="protein sequence ID" value="WOJ92822.1"/>
    <property type="molecule type" value="Genomic_DNA"/>
</dbReference>
<dbReference type="InterPro" id="IPR024089">
    <property type="entry name" value="PRODH_PutA_dom_I/II"/>
</dbReference>
<feature type="domain" description="Proline dehydrogenase" evidence="7">
    <location>
        <begin position="192"/>
        <end position="484"/>
    </location>
</feature>
<evidence type="ECO:0000256" key="2">
    <source>
        <dbReference type="ARBA" id="ARBA00023002"/>
    </source>
</evidence>
<keyword evidence="5" id="KW-0804">Transcription</keyword>
<feature type="domain" description="Proline dehydrogenase PutA" evidence="8">
    <location>
        <begin position="72"/>
        <end position="183"/>
    </location>
</feature>
<dbReference type="NCBIfam" id="NF008869">
    <property type="entry name" value="PRK11904.1"/>
    <property type="match status" value="1"/>
</dbReference>
<keyword evidence="5" id="KW-0274">FAD</keyword>
<evidence type="ECO:0000259" key="6">
    <source>
        <dbReference type="Pfam" id="PF00171"/>
    </source>
</evidence>
<gene>
    <name evidence="9" type="primary">putA</name>
    <name evidence="9" type="ORF">R0135_13650</name>
</gene>
<dbReference type="Gene3D" id="3.20.20.220">
    <property type="match status" value="1"/>
</dbReference>